<dbReference type="EMBL" id="MU857178">
    <property type="protein sequence ID" value="KAK4149273.1"/>
    <property type="molecule type" value="Genomic_DNA"/>
</dbReference>
<evidence type="ECO:0000313" key="2">
    <source>
        <dbReference type="Proteomes" id="UP001302745"/>
    </source>
</evidence>
<reference evidence="1" key="2">
    <citation type="submission" date="2023-05" db="EMBL/GenBank/DDBJ databases">
        <authorList>
            <consortium name="Lawrence Berkeley National Laboratory"/>
            <person name="Steindorff A."/>
            <person name="Hensen N."/>
            <person name="Bonometti L."/>
            <person name="Westerberg I."/>
            <person name="Brannstrom I.O."/>
            <person name="Guillou S."/>
            <person name="Cros-Aarteil S."/>
            <person name="Calhoun S."/>
            <person name="Haridas S."/>
            <person name="Kuo A."/>
            <person name="Mondo S."/>
            <person name="Pangilinan J."/>
            <person name="Riley R."/>
            <person name="Labutti K."/>
            <person name="Andreopoulos B."/>
            <person name="Lipzen A."/>
            <person name="Chen C."/>
            <person name="Yanf M."/>
            <person name="Daum C."/>
            <person name="Ng V."/>
            <person name="Clum A."/>
            <person name="Ohm R."/>
            <person name="Martin F."/>
            <person name="Silar P."/>
            <person name="Natvig D."/>
            <person name="Lalanne C."/>
            <person name="Gautier V."/>
            <person name="Ament-Velasquez S.L."/>
            <person name="Kruys A."/>
            <person name="Hutchinson M.I."/>
            <person name="Powell A.J."/>
            <person name="Barry K."/>
            <person name="Miller A.N."/>
            <person name="Grigoriev I.V."/>
            <person name="Debuchy R."/>
            <person name="Gladieux P."/>
            <person name="Thoren M.H."/>
            <person name="Johannesson H."/>
        </authorList>
    </citation>
    <scope>NUCLEOTIDE SEQUENCE</scope>
    <source>
        <strain evidence="1">CBS 538.74</strain>
    </source>
</reference>
<dbReference type="AlphaFoldDB" id="A0AAN6ZT46"/>
<protein>
    <submittedName>
        <fullName evidence="1">Uncharacterized protein</fullName>
    </submittedName>
</protein>
<reference evidence="1" key="1">
    <citation type="journal article" date="2023" name="Mol. Phylogenet. Evol.">
        <title>Genome-scale phylogeny and comparative genomics of the fungal order Sordariales.</title>
        <authorList>
            <person name="Hensen N."/>
            <person name="Bonometti L."/>
            <person name="Westerberg I."/>
            <person name="Brannstrom I.O."/>
            <person name="Guillou S."/>
            <person name="Cros-Aarteil S."/>
            <person name="Calhoun S."/>
            <person name="Haridas S."/>
            <person name="Kuo A."/>
            <person name="Mondo S."/>
            <person name="Pangilinan J."/>
            <person name="Riley R."/>
            <person name="LaButti K."/>
            <person name="Andreopoulos B."/>
            <person name="Lipzen A."/>
            <person name="Chen C."/>
            <person name="Yan M."/>
            <person name="Daum C."/>
            <person name="Ng V."/>
            <person name="Clum A."/>
            <person name="Steindorff A."/>
            <person name="Ohm R.A."/>
            <person name="Martin F."/>
            <person name="Silar P."/>
            <person name="Natvig D.O."/>
            <person name="Lalanne C."/>
            <person name="Gautier V."/>
            <person name="Ament-Velasquez S.L."/>
            <person name="Kruys A."/>
            <person name="Hutchinson M.I."/>
            <person name="Powell A.J."/>
            <person name="Barry K."/>
            <person name="Miller A.N."/>
            <person name="Grigoriev I.V."/>
            <person name="Debuchy R."/>
            <person name="Gladieux P."/>
            <person name="Hiltunen Thoren M."/>
            <person name="Johannesson H."/>
        </authorList>
    </citation>
    <scope>NUCLEOTIDE SEQUENCE</scope>
    <source>
        <strain evidence="1">CBS 538.74</strain>
    </source>
</reference>
<name>A0AAN6ZT46_9PEZI</name>
<keyword evidence="2" id="KW-1185">Reference proteome</keyword>
<gene>
    <name evidence="1" type="ORF">C8A00DRAFT_47072</name>
</gene>
<sequence length="353" mass="40075">MEAASYPGCPQSLNARVADILSRSLIREREKYSSLNSDVKNESELRKILIALIINASFLGPVVVQQRVLQIWEPILGRSHPKMMLIRDCIDNYRTAEDFNLDTTEHDLLALDGTVDAVISSDIEGVRGLETVQDLIHMGDAPADRLLEQLQAIESSSVSGQQIRQETAWLRLGRSRALQGVYYSFIRRFADAEEAFLVIEMRMEHETCVEIKLHRTLWYAEHKTRVGDWDGVRRLMRRAHGVFMANDTPSEFIVHHFPERFSELNTALSAHLPIDKIIFQARNRDLGDFGDVETPDHGPEPMSLTNSVLSPSRLFLPTPVGINSEIDVDAWRQFVHYSSPTQTETPARVICID</sequence>
<proteinExistence type="predicted"/>
<dbReference type="Proteomes" id="UP001302745">
    <property type="component" value="Unassembled WGS sequence"/>
</dbReference>
<organism evidence="1 2">
    <name type="scientific">Chaetomidium leptoderma</name>
    <dbReference type="NCBI Taxonomy" id="669021"/>
    <lineage>
        <taxon>Eukaryota</taxon>
        <taxon>Fungi</taxon>
        <taxon>Dikarya</taxon>
        <taxon>Ascomycota</taxon>
        <taxon>Pezizomycotina</taxon>
        <taxon>Sordariomycetes</taxon>
        <taxon>Sordariomycetidae</taxon>
        <taxon>Sordariales</taxon>
        <taxon>Chaetomiaceae</taxon>
        <taxon>Chaetomidium</taxon>
    </lineage>
</organism>
<comment type="caution">
    <text evidence="1">The sequence shown here is derived from an EMBL/GenBank/DDBJ whole genome shotgun (WGS) entry which is preliminary data.</text>
</comment>
<evidence type="ECO:0000313" key="1">
    <source>
        <dbReference type="EMBL" id="KAK4149273.1"/>
    </source>
</evidence>
<accession>A0AAN6ZT46</accession>